<evidence type="ECO:0000256" key="13">
    <source>
        <dbReference type="ARBA" id="ARBA00023136"/>
    </source>
</evidence>
<evidence type="ECO:0000256" key="3">
    <source>
        <dbReference type="ARBA" id="ARBA00012438"/>
    </source>
</evidence>
<evidence type="ECO:0000256" key="8">
    <source>
        <dbReference type="ARBA" id="ARBA00022741"/>
    </source>
</evidence>
<dbReference type="PROSITE" id="PS50885">
    <property type="entry name" value="HAMP"/>
    <property type="match status" value="1"/>
</dbReference>
<evidence type="ECO:0000256" key="4">
    <source>
        <dbReference type="ARBA" id="ARBA00022475"/>
    </source>
</evidence>
<dbReference type="EC" id="2.7.13.3" evidence="3"/>
<evidence type="ECO:0000256" key="11">
    <source>
        <dbReference type="ARBA" id="ARBA00022989"/>
    </source>
</evidence>
<dbReference type="InterPro" id="IPR004358">
    <property type="entry name" value="Sig_transdc_His_kin-like_C"/>
</dbReference>
<dbReference type="InterPro" id="IPR003660">
    <property type="entry name" value="HAMP_dom"/>
</dbReference>
<dbReference type="GO" id="GO:0000155">
    <property type="term" value="F:phosphorelay sensor kinase activity"/>
    <property type="evidence" value="ECO:0007669"/>
    <property type="project" value="InterPro"/>
</dbReference>
<proteinExistence type="predicted"/>
<dbReference type="GO" id="GO:0005886">
    <property type="term" value="C:plasma membrane"/>
    <property type="evidence" value="ECO:0007669"/>
    <property type="project" value="UniProtKB-SubCell"/>
</dbReference>
<name>A0A975D9I2_9GAMM</name>
<evidence type="ECO:0000313" key="18">
    <source>
        <dbReference type="Proteomes" id="UP000682739"/>
    </source>
</evidence>
<dbReference type="SUPFAM" id="SSF158472">
    <property type="entry name" value="HAMP domain-like"/>
    <property type="match status" value="1"/>
</dbReference>
<dbReference type="CDD" id="cd06225">
    <property type="entry name" value="HAMP"/>
    <property type="match status" value="1"/>
</dbReference>
<keyword evidence="11 14" id="KW-1133">Transmembrane helix</keyword>
<dbReference type="Gene3D" id="3.30.565.10">
    <property type="entry name" value="Histidine kinase-like ATPase, C-terminal domain"/>
    <property type="match status" value="1"/>
</dbReference>
<dbReference type="PANTHER" id="PTHR45528">
    <property type="entry name" value="SENSOR HISTIDINE KINASE CPXA"/>
    <property type="match status" value="1"/>
</dbReference>
<dbReference type="Pfam" id="PF00512">
    <property type="entry name" value="HisKA"/>
    <property type="match status" value="1"/>
</dbReference>
<evidence type="ECO:0000256" key="5">
    <source>
        <dbReference type="ARBA" id="ARBA00022553"/>
    </source>
</evidence>
<dbReference type="Gene3D" id="1.10.287.130">
    <property type="match status" value="1"/>
</dbReference>
<keyword evidence="18" id="KW-1185">Reference proteome</keyword>
<dbReference type="InterPro" id="IPR050398">
    <property type="entry name" value="HssS/ArlS-like"/>
</dbReference>
<dbReference type="EMBL" id="CP072110">
    <property type="protein sequence ID" value="QTH62794.1"/>
    <property type="molecule type" value="Genomic_DNA"/>
</dbReference>
<dbReference type="InterPro" id="IPR036890">
    <property type="entry name" value="HATPase_C_sf"/>
</dbReference>
<dbReference type="GO" id="GO:0005524">
    <property type="term" value="F:ATP binding"/>
    <property type="evidence" value="ECO:0007669"/>
    <property type="project" value="UniProtKB-KW"/>
</dbReference>
<keyword evidence="8" id="KW-0547">Nucleotide-binding</keyword>
<keyword evidence="12" id="KW-0902">Two-component regulatory system</keyword>
<evidence type="ECO:0000259" key="15">
    <source>
        <dbReference type="PROSITE" id="PS50109"/>
    </source>
</evidence>
<keyword evidence="10" id="KW-0067">ATP-binding</keyword>
<dbReference type="PRINTS" id="PR00344">
    <property type="entry name" value="BCTRLSENSOR"/>
</dbReference>
<protein>
    <recommendedName>
        <fullName evidence="3">histidine kinase</fullName>
        <ecNumber evidence="3">2.7.13.3</ecNumber>
    </recommendedName>
</protein>
<evidence type="ECO:0000256" key="1">
    <source>
        <dbReference type="ARBA" id="ARBA00000085"/>
    </source>
</evidence>
<dbReference type="PANTHER" id="PTHR45528:SF1">
    <property type="entry name" value="SENSOR HISTIDINE KINASE CPXA"/>
    <property type="match status" value="1"/>
</dbReference>
<reference evidence="17" key="1">
    <citation type="submission" date="2021-03" db="EMBL/GenBank/DDBJ databases">
        <title>Description of Psychrosphaera ytuae sp. nov. isolated from deep sea sediment of South China Sea.</title>
        <authorList>
            <person name="Zhang J."/>
            <person name="Xu X.-D."/>
        </authorList>
    </citation>
    <scope>NUCLEOTIDE SEQUENCE</scope>
    <source>
        <strain evidence="17">MTZ26</strain>
    </source>
</reference>
<evidence type="ECO:0000256" key="6">
    <source>
        <dbReference type="ARBA" id="ARBA00022679"/>
    </source>
</evidence>
<comment type="catalytic activity">
    <reaction evidence="1">
        <text>ATP + protein L-histidine = ADP + protein N-phospho-L-histidine.</text>
        <dbReference type="EC" id="2.7.13.3"/>
    </reaction>
</comment>
<evidence type="ECO:0000256" key="10">
    <source>
        <dbReference type="ARBA" id="ARBA00022840"/>
    </source>
</evidence>
<evidence type="ECO:0000256" key="7">
    <source>
        <dbReference type="ARBA" id="ARBA00022692"/>
    </source>
</evidence>
<evidence type="ECO:0000256" key="12">
    <source>
        <dbReference type="ARBA" id="ARBA00023012"/>
    </source>
</evidence>
<dbReference type="InterPro" id="IPR036097">
    <property type="entry name" value="HisK_dim/P_sf"/>
</dbReference>
<evidence type="ECO:0000256" key="2">
    <source>
        <dbReference type="ARBA" id="ARBA00004651"/>
    </source>
</evidence>
<dbReference type="SMART" id="SM00388">
    <property type="entry name" value="HisKA"/>
    <property type="match status" value="1"/>
</dbReference>
<dbReference type="SUPFAM" id="SSF47384">
    <property type="entry name" value="Homodimeric domain of signal transducing histidine kinase"/>
    <property type="match status" value="1"/>
</dbReference>
<dbReference type="RefSeq" id="WP_208830302.1">
    <property type="nucleotide sequence ID" value="NZ_CP072110.1"/>
</dbReference>
<dbReference type="Proteomes" id="UP000682739">
    <property type="component" value="Chromosome"/>
</dbReference>
<dbReference type="Gene3D" id="6.10.340.10">
    <property type="match status" value="1"/>
</dbReference>
<gene>
    <name evidence="17" type="ORF">J1N51_08380</name>
</gene>
<dbReference type="Pfam" id="PF02518">
    <property type="entry name" value="HATPase_c"/>
    <property type="match status" value="1"/>
</dbReference>
<keyword evidence="13 14" id="KW-0472">Membrane</keyword>
<dbReference type="Pfam" id="PF00672">
    <property type="entry name" value="HAMP"/>
    <property type="match status" value="1"/>
</dbReference>
<dbReference type="SUPFAM" id="SSF55874">
    <property type="entry name" value="ATPase domain of HSP90 chaperone/DNA topoisomerase II/histidine kinase"/>
    <property type="match status" value="1"/>
</dbReference>
<keyword evidence="9" id="KW-0418">Kinase</keyword>
<dbReference type="AlphaFoldDB" id="A0A975D9I2"/>
<dbReference type="CDD" id="cd00082">
    <property type="entry name" value="HisKA"/>
    <property type="match status" value="1"/>
</dbReference>
<feature type="domain" description="Histidine kinase" evidence="15">
    <location>
        <begin position="244"/>
        <end position="456"/>
    </location>
</feature>
<organism evidence="17 18">
    <name type="scientific">Psychrosphaera ytuae</name>
    <dbReference type="NCBI Taxonomy" id="2820710"/>
    <lineage>
        <taxon>Bacteria</taxon>
        <taxon>Pseudomonadati</taxon>
        <taxon>Pseudomonadota</taxon>
        <taxon>Gammaproteobacteria</taxon>
        <taxon>Alteromonadales</taxon>
        <taxon>Pseudoalteromonadaceae</taxon>
        <taxon>Psychrosphaera</taxon>
    </lineage>
</organism>
<dbReference type="KEGG" id="psym:J1N51_08380"/>
<keyword evidence="4" id="KW-1003">Cell membrane</keyword>
<keyword evidence="7 14" id="KW-0812">Transmembrane</keyword>
<evidence type="ECO:0000256" key="14">
    <source>
        <dbReference type="SAM" id="Phobius"/>
    </source>
</evidence>
<accession>A0A975D9I2</accession>
<feature type="domain" description="HAMP" evidence="16">
    <location>
        <begin position="182"/>
        <end position="236"/>
    </location>
</feature>
<dbReference type="InterPro" id="IPR005467">
    <property type="entry name" value="His_kinase_dom"/>
</dbReference>
<evidence type="ECO:0000259" key="16">
    <source>
        <dbReference type="PROSITE" id="PS50885"/>
    </source>
</evidence>
<comment type="subcellular location">
    <subcellularLocation>
        <location evidence="2">Cell membrane</location>
        <topology evidence="2">Multi-pass membrane protein</topology>
    </subcellularLocation>
</comment>
<keyword evidence="6" id="KW-0808">Transferase</keyword>
<dbReference type="SMART" id="SM00304">
    <property type="entry name" value="HAMP"/>
    <property type="match status" value="1"/>
</dbReference>
<evidence type="ECO:0000256" key="9">
    <source>
        <dbReference type="ARBA" id="ARBA00022777"/>
    </source>
</evidence>
<dbReference type="PROSITE" id="PS50109">
    <property type="entry name" value="HIS_KIN"/>
    <property type="match status" value="1"/>
</dbReference>
<feature type="transmembrane region" description="Helical" evidence="14">
    <location>
        <begin position="12"/>
        <end position="39"/>
    </location>
</feature>
<dbReference type="InterPro" id="IPR003594">
    <property type="entry name" value="HATPase_dom"/>
</dbReference>
<evidence type="ECO:0000313" key="17">
    <source>
        <dbReference type="EMBL" id="QTH62794.1"/>
    </source>
</evidence>
<dbReference type="SMART" id="SM00387">
    <property type="entry name" value="HATPase_c"/>
    <property type="match status" value="1"/>
</dbReference>
<sequence>MRSFRPYLVFKVFSYFWLSIVATIVILILISSLSFIDAVDEPLSRSKIRDLQKKALFLSRINARAPTPRLLERLVHSSSKRKIIYLKGPTPEQSVSSRPLPDDVDVNLLNYVETDVPRYILTQHFHAAGPIPLMLADGEYLLYEIRLTREPPLFIKIKFLPVWVKLAVPVVMSLLFAWLFSRSIVSPIRALRDTADSIGKGKLDSRVQVHTERNDELGELIYDFNNMAQQLESLMGGQKRLLADISHELRSPLTRLSLATGLVRDCSEEKREEYLNRIDKEAGLLDEMIASVLMLSRLENQQQHLDKSIISIADLITPTLQDAEFEAQGVAKSLVVDELPMVSVEVDKKILVSAIDNIIRNAIRHAQNQVSVSVRCEHNKVLFVIKDDGPGVPDYILEKLTEPFFRHSESRARASGGAGLGLAIAQKAMVAHGGKLQLQNGQERGLEVTMTLDVAG</sequence>
<keyword evidence="5" id="KW-0597">Phosphoprotein</keyword>
<dbReference type="InterPro" id="IPR003661">
    <property type="entry name" value="HisK_dim/P_dom"/>
</dbReference>